<protein>
    <submittedName>
        <fullName evidence="1">Uncharacterized protein</fullName>
    </submittedName>
</protein>
<dbReference type="Proteomes" id="UP000215335">
    <property type="component" value="Unassembled WGS sequence"/>
</dbReference>
<evidence type="ECO:0000313" key="1">
    <source>
        <dbReference type="EMBL" id="OXU16867.1"/>
    </source>
</evidence>
<dbReference type="EMBL" id="NNAY01005222">
    <property type="protein sequence ID" value="OXU16867.1"/>
    <property type="molecule type" value="Genomic_DNA"/>
</dbReference>
<accession>A0A232EEU1</accession>
<comment type="caution">
    <text evidence="1">The sequence shown here is derived from an EMBL/GenBank/DDBJ whole genome shotgun (WGS) entry which is preliminary data.</text>
</comment>
<dbReference type="OrthoDB" id="7697589at2759"/>
<dbReference type="AlphaFoldDB" id="A0A232EEU1"/>
<name>A0A232EEU1_9HYME</name>
<reference evidence="1 2" key="1">
    <citation type="journal article" date="2017" name="Curr. Biol.">
        <title>The Evolution of Venom by Co-option of Single-Copy Genes.</title>
        <authorList>
            <person name="Martinson E.O."/>
            <person name="Mrinalini"/>
            <person name="Kelkar Y.D."/>
            <person name="Chang C.H."/>
            <person name="Werren J.H."/>
        </authorList>
    </citation>
    <scope>NUCLEOTIDE SEQUENCE [LARGE SCALE GENOMIC DNA]</scope>
    <source>
        <strain evidence="1 2">Alberta</strain>
        <tissue evidence="1">Whole body</tissue>
    </source>
</reference>
<evidence type="ECO:0000313" key="2">
    <source>
        <dbReference type="Proteomes" id="UP000215335"/>
    </source>
</evidence>
<organism evidence="1 2">
    <name type="scientific">Trichomalopsis sarcophagae</name>
    <dbReference type="NCBI Taxonomy" id="543379"/>
    <lineage>
        <taxon>Eukaryota</taxon>
        <taxon>Metazoa</taxon>
        <taxon>Ecdysozoa</taxon>
        <taxon>Arthropoda</taxon>
        <taxon>Hexapoda</taxon>
        <taxon>Insecta</taxon>
        <taxon>Pterygota</taxon>
        <taxon>Neoptera</taxon>
        <taxon>Endopterygota</taxon>
        <taxon>Hymenoptera</taxon>
        <taxon>Apocrita</taxon>
        <taxon>Proctotrupomorpha</taxon>
        <taxon>Chalcidoidea</taxon>
        <taxon>Pteromalidae</taxon>
        <taxon>Pteromalinae</taxon>
        <taxon>Trichomalopsis</taxon>
    </lineage>
</organism>
<keyword evidence="2" id="KW-1185">Reference proteome</keyword>
<gene>
    <name evidence="1" type="ORF">TSAR_008434</name>
</gene>
<proteinExistence type="predicted"/>
<sequence length="117" mass="13967">MDAGDQLNQDMESLQTHIVKSNLETLHQKLNDAQITLHKQHLQFLRLANRMNPLDNFVNRTVQILPKWIEFKYQFDQSLEHSINLYNSCEYHRNNYARSLTPTVFLYTSNLNIYLKQ</sequence>